<gene>
    <name evidence="2" type="ORF">ACFSBW_14935</name>
</gene>
<dbReference type="InterPro" id="IPR013785">
    <property type="entry name" value="Aldolase_TIM"/>
</dbReference>
<keyword evidence="3" id="KW-1185">Reference proteome</keyword>
<proteinExistence type="predicted"/>
<dbReference type="PANTHER" id="PTHR11082:SF36">
    <property type="entry name" value="DUS-LIKE FMN-BINDING DOMAIN-CONTAINING PROTEIN"/>
    <property type="match status" value="1"/>
</dbReference>
<evidence type="ECO:0000313" key="3">
    <source>
        <dbReference type="Proteomes" id="UP001597052"/>
    </source>
</evidence>
<evidence type="ECO:0000313" key="2">
    <source>
        <dbReference type="EMBL" id="MFD1643170.1"/>
    </source>
</evidence>
<dbReference type="EMBL" id="JBHUDM010000004">
    <property type="protein sequence ID" value="MFD1643170.1"/>
    <property type="molecule type" value="Genomic_DNA"/>
</dbReference>
<accession>A0ABD6DA26</accession>
<evidence type="ECO:0000259" key="1">
    <source>
        <dbReference type="Pfam" id="PF01207"/>
    </source>
</evidence>
<organism evidence="2 3">
    <name type="scientific">Halohasta litorea</name>
    <dbReference type="NCBI Taxonomy" id="869891"/>
    <lineage>
        <taxon>Archaea</taxon>
        <taxon>Methanobacteriati</taxon>
        <taxon>Methanobacteriota</taxon>
        <taxon>Stenosarchaea group</taxon>
        <taxon>Halobacteria</taxon>
        <taxon>Halobacteriales</taxon>
        <taxon>Haloferacaceae</taxon>
        <taxon>Halohasta</taxon>
    </lineage>
</organism>
<reference evidence="2 3" key="1">
    <citation type="journal article" date="2019" name="Int. J. Syst. Evol. Microbiol.">
        <title>The Global Catalogue of Microorganisms (GCM) 10K type strain sequencing project: providing services to taxonomists for standard genome sequencing and annotation.</title>
        <authorList>
            <consortium name="The Broad Institute Genomics Platform"/>
            <consortium name="The Broad Institute Genome Sequencing Center for Infectious Disease"/>
            <person name="Wu L."/>
            <person name="Ma J."/>
        </authorList>
    </citation>
    <scope>NUCLEOTIDE SEQUENCE [LARGE SCALE GENOMIC DNA]</scope>
    <source>
        <strain evidence="2 3">CGMCC 1.10593</strain>
    </source>
</reference>
<dbReference type="AlphaFoldDB" id="A0ABD6DA26"/>
<dbReference type="Pfam" id="PF01207">
    <property type="entry name" value="Dus"/>
    <property type="match status" value="1"/>
</dbReference>
<dbReference type="PANTHER" id="PTHR11082">
    <property type="entry name" value="TRNA-DIHYDROURIDINE SYNTHASE"/>
    <property type="match status" value="1"/>
</dbReference>
<dbReference type="SUPFAM" id="SSF51395">
    <property type="entry name" value="FMN-linked oxidoreductases"/>
    <property type="match status" value="1"/>
</dbReference>
<dbReference type="InterPro" id="IPR035587">
    <property type="entry name" value="DUS-like_FMN-bd"/>
</dbReference>
<protein>
    <submittedName>
        <fullName evidence="2">tRNA-dihydrouridine synthase</fullName>
    </submittedName>
</protein>
<comment type="caution">
    <text evidence="2">The sequence shown here is derived from an EMBL/GenBank/DDBJ whole genome shotgun (WGS) entry which is preliminary data.</text>
</comment>
<dbReference type="Proteomes" id="UP001597052">
    <property type="component" value="Unassembled WGS sequence"/>
</dbReference>
<feature type="domain" description="DUS-like FMN-binding" evidence="1">
    <location>
        <begin position="109"/>
        <end position="244"/>
    </location>
</feature>
<dbReference type="Gene3D" id="3.20.20.70">
    <property type="entry name" value="Aldolase class I"/>
    <property type="match status" value="1"/>
</dbReference>
<name>A0ABD6DA26_9EURY</name>
<dbReference type="RefSeq" id="WP_256396307.1">
    <property type="nucleotide sequence ID" value="NZ_JANHDJ010000004.1"/>
</dbReference>
<sequence length="265" mass="27512">MSRDSSTSNSTAGSDCPPFEPRLALASLSGEADADWAAAGADLAGAAFIGGIALDEPSREAARALVDRDRQEFLPADPLAFISKQLTALDGVPIQPGVNVRATSAGPIRAAAAICAEHGAILEINAHCRQPELCEIGCGESLLADSDRLTKYVETAAAEGPAVSVKVRAEVPGVDLPTVAQRIEAAGADVIHVDAMDSEAVIRDVAAATDLFVIANNEVRDRASVQEYFEYGADAVSVGRPSREPTGPVLSRVAAAVEQWEAPVQ</sequence>